<proteinExistence type="predicted"/>
<reference evidence="1 2" key="1">
    <citation type="submission" date="2019-05" db="EMBL/GenBank/DDBJ databases">
        <title>Another draft genome of Portunus trituberculatus and its Hox gene families provides insights of decapod evolution.</title>
        <authorList>
            <person name="Jeong J.-H."/>
            <person name="Song I."/>
            <person name="Kim S."/>
            <person name="Choi T."/>
            <person name="Kim D."/>
            <person name="Ryu S."/>
            <person name="Kim W."/>
        </authorList>
    </citation>
    <scope>NUCLEOTIDE SEQUENCE [LARGE SCALE GENOMIC DNA]</scope>
    <source>
        <tissue evidence="1">Muscle</tissue>
    </source>
</reference>
<name>A0A5B7F3F1_PORTR</name>
<organism evidence="1 2">
    <name type="scientific">Portunus trituberculatus</name>
    <name type="common">Swimming crab</name>
    <name type="synonym">Neptunus trituberculatus</name>
    <dbReference type="NCBI Taxonomy" id="210409"/>
    <lineage>
        <taxon>Eukaryota</taxon>
        <taxon>Metazoa</taxon>
        <taxon>Ecdysozoa</taxon>
        <taxon>Arthropoda</taxon>
        <taxon>Crustacea</taxon>
        <taxon>Multicrustacea</taxon>
        <taxon>Malacostraca</taxon>
        <taxon>Eumalacostraca</taxon>
        <taxon>Eucarida</taxon>
        <taxon>Decapoda</taxon>
        <taxon>Pleocyemata</taxon>
        <taxon>Brachyura</taxon>
        <taxon>Eubrachyura</taxon>
        <taxon>Portunoidea</taxon>
        <taxon>Portunidae</taxon>
        <taxon>Portuninae</taxon>
        <taxon>Portunus</taxon>
    </lineage>
</organism>
<keyword evidence="2" id="KW-1185">Reference proteome</keyword>
<dbReference type="AlphaFoldDB" id="A0A5B7F3F1"/>
<gene>
    <name evidence="1" type="ORF">E2C01_032666</name>
</gene>
<dbReference type="Proteomes" id="UP000324222">
    <property type="component" value="Unassembled WGS sequence"/>
</dbReference>
<evidence type="ECO:0000313" key="2">
    <source>
        <dbReference type="Proteomes" id="UP000324222"/>
    </source>
</evidence>
<protein>
    <submittedName>
        <fullName evidence="1">Uncharacterized protein</fullName>
    </submittedName>
</protein>
<dbReference type="EMBL" id="VSRR010004275">
    <property type="protein sequence ID" value="MPC39144.1"/>
    <property type="molecule type" value="Genomic_DNA"/>
</dbReference>
<accession>A0A5B7F3F1</accession>
<comment type="caution">
    <text evidence="1">The sequence shown here is derived from an EMBL/GenBank/DDBJ whole genome shotgun (WGS) entry which is preliminary data.</text>
</comment>
<evidence type="ECO:0000313" key="1">
    <source>
        <dbReference type="EMBL" id="MPC39144.1"/>
    </source>
</evidence>
<sequence>MNLGGDKGPNMGTTINKIACATNGLKLNSASYILFKIMVEVICADNCHEKRVLLLKLSTIYQLFVMSYTCVTPVFC</sequence>